<keyword evidence="1" id="KW-0853">WD repeat</keyword>
<dbReference type="Pfam" id="PF00400">
    <property type="entry name" value="WD40"/>
    <property type="match status" value="2"/>
</dbReference>
<evidence type="ECO:0000313" key="4">
    <source>
        <dbReference type="Proteomes" id="UP000688137"/>
    </source>
</evidence>
<dbReference type="AlphaFoldDB" id="A0A8S1QHF2"/>
<reference evidence="3" key="1">
    <citation type="submission" date="2021-01" db="EMBL/GenBank/DDBJ databases">
        <authorList>
            <consortium name="Genoscope - CEA"/>
            <person name="William W."/>
        </authorList>
    </citation>
    <scope>NUCLEOTIDE SEQUENCE</scope>
</reference>
<protein>
    <submittedName>
        <fullName evidence="3">Uncharacterized protein</fullName>
    </submittedName>
</protein>
<evidence type="ECO:0000256" key="1">
    <source>
        <dbReference type="PROSITE-ProRule" id="PRU00221"/>
    </source>
</evidence>
<accession>A0A8S1QHF2</accession>
<sequence length="181" mass="20441">MEIHQLLVVMITLSVYGMSKQDNKKPNQMSVCLSPDGHTLASGSFDKSIRLWDVKTGQQKAKLDCHSNGIQSVCFSPDGNTLASGSYDNSIRLWDVKNIEEISSPDKKFKDILDQFKAPLFSYNPLPESNNITILRISQTPVFEAQGALILKGEFINYKGYDLRSLFKFLGSFILEDFKYM</sequence>
<dbReference type="PROSITE" id="PS00678">
    <property type="entry name" value="WD_REPEATS_1"/>
    <property type="match status" value="2"/>
</dbReference>
<evidence type="ECO:0000256" key="2">
    <source>
        <dbReference type="SAM" id="SignalP"/>
    </source>
</evidence>
<feature type="repeat" description="WD" evidence="1">
    <location>
        <begin position="30"/>
        <end position="62"/>
    </location>
</feature>
<dbReference type="OMA" id="CYSAGGI"/>
<dbReference type="EMBL" id="CAJJDM010000166">
    <property type="protein sequence ID" value="CAD8114644.1"/>
    <property type="molecule type" value="Genomic_DNA"/>
</dbReference>
<feature type="repeat" description="WD" evidence="1">
    <location>
        <begin position="63"/>
        <end position="104"/>
    </location>
</feature>
<dbReference type="InterPro" id="IPR019775">
    <property type="entry name" value="WD40_repeat_CS"/>
</dbReference>
<dbReference type="PANTHER" id="PTHR45333:SF1">
    <property type="entry name" value="CHROMOSOME UNDETERMINED SCAFFOLD_625, WHOLE GENOME SHOTGUN SEQUENCE"/>
    <property type="match status" value="1"/>
</dbReference>
<proteinExistence type="predicted"/>
<comment type="caution">
    <text evidence="3">The sequence shown here is derived from an EMBL/GenBank/DDBJ whole genome shotgun (WGS) entry which is preliminary data.</text>
</comment>
<dbReference type="PANTHER" id="PTHR45333">
    <property type="entry name" value="MEMBRANE PROTEIN-RELATED"/>
    <property type="match status" value="1"/>
</dbReference>
<keyword evidence="2" id="KW-0732">Signal</keyword>
<gene>
    <name evidence="3" type="ORF">PPRIM_AZ9-3.1.T1610001</name>
</gene>
<feature type="signal peptide" evidence="2">
    <location>
        <begin position="1"/>
        <end position="17"/>
    </location>
</feature>
<dbReference type="PROSITE" id="PS50294">
    <property type="entry name" value="WD_REPEATS_REGION"/>
    <property type="match status" value="2"/>
</dbReference>
<dbReference type="SMART" id="SM00320">
    <property type="entry name" value="WD40"/>
    <property type="match status" value="2"/>
</dbReference>
<name>A0A8S1QHF2_PARPR</name>
<organism evidence="3 4">
    <name type="scientific">Paramecium primaurelia</name>
    <dbReference type="NCBI Taxonomy" id="5886"/>
    <lineage>
        <taxon>Eukaryota</taxon>
        <taxon>Sar</taxon>
        <taxon>Alveolata</taxon>
        <taxon>Ciliophora</taxon>
        <taxon>Intramacronucleata</taxon>
        <taxon>Oligohymenophorea</taxon>
        <taxon>Peniculida</taxon>
        <taxon>Parameciidae</taxon>
        <taxon>Paramecium</taxon>
    </lineage>
</organism>
<dbReference type="PROSITE" id="PS50082">
    <property type="entry name" value="WD_REPEATS_2"/>
    <property type="match status" value="2"/>
</dbReference>
<dbReference type="Proteomes" id="UP000688137">
    <property type="component" value="Unassembled WGS sequence"/>
</dbReference>
<keyword evidence="4" id="KW-1185">Reference proteome</keyword>
<dbReference type="InterPro" id="IPR001680">
    <property type="entry name" value="WD40_rpt"/>
</dbReference>
<feature type="chain" id="PRO_5035944594" evidence="2">
    <location>
        <begin position="18"/>
        <end position="181"/>
    </location>
</feature>
<evidence type="ECO:0000313" key="3">
    <source>
        <dbReference type="EMBL" id="CAD8114644.1"/>
    </source>
</evidence>